<evidence type="ECO:0000313" key="2">
    <source>
        <dbReference type="EMBL" id="PMD22501.1"/>
    </source>
</evidence>
<protein>
    <submittedName>
        <fullName evidence="2">Uncharacterized protein</fullName>
    </submittedName>
</protein>
<organism evidence="2 3">
    <name type="scientific">Hyaloscypha hepaticicola</name>
    <dbReference type="NCBI Taxonomy" id="2082293"/>
    <lineage>
        <taxon>Eukaryota</taxon>
        <taxon>Fungi</taxon>
        <taxon>Dikarya</taxon>
        <taxon>Ascomycota</taxon>
        <taxon>Pezizomycotina</taxon>
        <taxon>Leotiomycetes</taxon>
        <taxon>Helotiales</taxon>
        <taxon>Hyaloscyphaceae</taxon>
        <taxon>Hyaloscypha</taxon>
    </lineage>
</organism>
<sequence length="169" mass="18808">MVQDITRKCLLDLVRDWQTSEFANPGSFQSANQAAGPIHEAYSPHHPTDLDENPSFGESSDLNTRNRQSETFTPSNTNSSFNHSHFLQSVEDNHIGAQNEERMYRTTFDRAMCTDSNPSLVESSISGGPFCLEVPPHPDPQRYEGKGKEPENVSIEGQDFLCAICFPGS</sequence>
<keyword evidence="3" id="KW-1185">Reference proteome</keyword>
<accession>A0A2J6Q8C1</accession>
<name>A0A2J6Q8C1_9HELO</name>
<feature type="region of interest" description="Disordered" evidence="1">
    <location>
        <begin position="38"/>
        <end position="83"/>
    </location>
</feature>
<dbReference type="AlphaFoldDB" id="A0A2J6Q8C1"/>
<feature type="region of interest" description="Disordered" evidence="1">
    <location>
        <begin position="127"/>
        <end position="152"/>
    </location>
</feature>
<proteinExistence type="predicted"/>
<reference evidence="2 3" key="1">
    <citation type="submission" date="2016-05" db="EMBL/GenBank/DDBJ databases">
        <title>A degradative enzymes factory behind the ericoid mycorrhizal symbiosis.</title>
        <authorList>
            <consortium name="DOE Joint Genome Institute"/>
            <person name="Martino E."/>
            <person name="Morin E."/>
            <person name="Grelet G."/>
            <person name="Kuo A."/>
            <person name="Kohler A."/>
            <person name="Daghino S."/>
            <person name="Barry K."/>
            <person name="Choi C."/>
            <person name="Cichocki N."/>
            <person name="Clum A."/>
            <person name="Copeland A."/>
            <person name="Hainaut M."/>
            <person name="Haridas S."/>
            <person name="Labutti K."/>
            <person name="Lindquist E."/>
            <person name="Lipzen A."/>
            <person name="Khouja H.-R."/>
            <person name="Murat C."/>
            <person name="Ohm R."/>
            <person name="Olson A."/>
            <person name="Spatafora J."/>
            <person name="Veneault-Fourrey C."/>
            <person name="Henrissat B."/>
            <person name="Grigoriev I."/>
            <person name="Martin F."/>
            <person name="Perotto S."/>
        </authorList>
    </citation>
    <scope>NUCLEOTIDE SEQUENCE [LARGE SCALE GENOMIC DNA]</scope>
    <source>
        <strain evidence="2 3">UAMH 7357</strain>
    </source>
</reference>
<dbReference type="Proteomes" id="UP000235672">
    <property type="component" value="Unassembled WGS sequence"/>
</dbReference>
<feature type="compositionally biased region" description="Basic and acidic residues" evidence="1">
    <location>
        <begin position="139"/>
        <end position="151"/>
    </location>
</feature>
<feature type="compositionally biased region" description="Polar residues" evidence="1">
    <location>
        <begin position="56"/>
        <end position="70"/>
    </location>
</feature>
<evidence type="ECO:0000256" key="1">
    <source>
        <dbReference type="SAM" id="MobiDB-lite"/>
    </source>
</evidence>
<evidence type="ECO:0000313" key="3">
    <source>
        <dbReference type="Proteomes" id="UP000235672"/>
    </source>
</evidence>
<dbReference type="OrthoDB" id="5382659at2759"/>
<gene>
    <name evidence="2" type="ORF">NA56DRAFT_88931</name>
</gene>
<feature type="compositionally biased region" description="Low complexity" evidence="1">
    <location>
        <begin position="71"/>
        <end position="83"/>
    </location>
</feature>
<dbReference type="EMBL" id="KZ613477">
    <property type="protein sequence ID" value="PMD22501.1"/>
    <property type="molecule type" value="Genomic_DNA"/>
</dbReference>